<dbReference type="EMBL" id="BAVS01000006">
    <property type="protein sequence ID" value="GAE92653.1"/>
    <property type="molecule type" value="Genomic_DNA"/>
</dbReference>
<feature type="transmembrane region" description="Helical" evidence="1">
    <location>
        <begin position="182"/>
        <end position="207"/>
    </location>
</feature>
<feature type="transmembrane region" description="Helical" evidence="1">
    <location>
        <begin position="134"/>
        <end position="161"/>
    </location>
</feature>
<dbReference type="InterPro" id="IPR052372">
    <property type="entry name" value="YpjD/HemX"/>
</dbReference>
<dbReference type="Proteomes" id="UP000019102">
    <property type="component" value="Unassembled WGS sequence"/>
</dbReference>
<dbReference type="OrthoDB" id="2417400at2"/>
<dbReference type="PANTHER" id="PTHR38034">
    <property type="entry name" value="INNER MEMBRANE PROTEIN YPJD"/>
    <property type="match status" value="1"/>
</dbReference>
<keyword evidence="1" id="KW-1133">Transmembrane helix</keyword>
<evidence type="ECO:0000313" key="3">
    <source>
        <dbReference type="EMBL" id="GAE92653.1"/>
    </source>
</evidence>
<gene>
    <name evidence="3" type="ORF">JCM21714_1663</name>
</gene>
<feature type="transmembrane region" description="Helical" evidence="1">
    <location>
        <begin position="247"/>
        <end position="267"/>
    </location>
</feature>
<feature type="transmembrane region" description="Helical" evidence="1">
    <location>
        <begin position="6"/>
        <end position="24"/>
    </location>
</feature>
<keyword evidence="1" id="KW-0812">Transmembrane</keyword>
<keyword evidence="1" id="KW-0472">Membrane</keyword>
<dbReference type="InterPro" id="IPR002541">
    <property type="entry name" value="Cyt_c_assembly"/>
</dbReference>
<dbReference type="eggNOG" id="COG0755">
    <property type="taxonomic scope" value="Bacteria"/>
</dbReference>
<feature type="transmembrane region" description="Helical" evidence="1">
    <location>
        <begin position="70"/>
        <end position="89"/>
    </location>
</feature>
<dbReference type="Pfam" id="PF01578">
    <property type="entry name" value="Cytochrom_C_asm"/>
    <property type="match status" value="1"/>
</dbReference>
<comment type="caution">
    <text evidence="3">The sequence shown here is derived from an EMBL/GenBank/DDBJ whole genome shotgun (WGS) entry which is preliminary data.</text>
</comment>
<proteinExistence type="predicted"/>
<evidence type="ECO:0000259" key="2">
    <source>
        <dbReference type="Pfam" id="PF01578"/>
    </source>
</evidence>
<protein>
    <submittedName>
        <fullName evidence="3">Negative effector of steady-state concentration of glutamyl-tRNA reductase</fullName>
    </submittedName>
</protein>
<dbReference type="RefSeq" id="WP_035722703.1">
    <property type="nucleotide sequence ID" value="NZ_BAVS01000006.1"/>
</dbReference>
<dbReference type="AlphaFoldDB" id="W4VIL0"/>
<accession>W4VIL0</accession>
<organism evidence="3 4">
    <name type="scientific">Gracilibacillus boraciitolerans JCM 21714</name>
    <dbReference type="NCBI Taxonomy" id="1298598"/>
    <lineage>
        <taxon>Bacteria</taxon>
        <taxon>Bacillati</taxon>
        <taxon>Bacillota</taxon>
        <taxon>Bacilli</taxon>
        <taxon>Bacillales</taxon>
        <taxon>Bacillaceae</taxon>
        <taxon>Gracilibacillus</taxon>
    </lineage>
</organism>
<name>W4VIL0_9BACI</name>
<evidence type="ECO:0000256" key="1">
    <source>
        <dbReference type="SAM" id="Phobius"/>
    </source>
</evidence>
<dbReference type="GO" id="GO:0020037">
    <property type="term" value="F:heme binding"/>
    <property type="evidence" value="ECO:0007669"/>
    <property type="project" value="InterPro"/>
</dbReference>
<dbReference type="STRING" id="1298598.JCM21714_1663"/>
<sequence>MLEERIIHEGMLLLYGLTSIFYFIDFLYHNQKANRIAFWLLAMVWITQTVFLLIEITANGSVPIQTLNDGLYTYTWIIITFSLLVHLFLRQEFFMFFISVFGFFVMIIHTLQSIQLVDSAQIPAMLNEMLFAHIVLALVSYGSFTISFIFACLYFMQYYLLKQKKGYKWLKRFQDLEGLEKRAFQLIVLAEPLLLLSIILGVVWAYMTGTEFYWGDSKTIGSIFVFAIYAIYLLMRIRRGYRGKSILTWNIFSFLMLLINFFLFNSLSNFHM</sequence>
<reference evidence="3 4" key="1">
    <citation type="journal article" date="2014" name="Genome Announc.">
        <title>Draft Genome Sequence of the Boron-Tolerant and Moderately Halotolerant Bacterium Gracilibacillus boraciitolerans JCM 21714T.</title>
        <authorList>
            <person name="Ahmed I."/>
            <person name="Oshima K."/>
            <person name="Suda W."/>
            <person name="Kitamura K."/>
            <person name="Iida T."/>
            <person name="Ohmori Y."/>
            <person name="Fujiwara T."/>
            <person name="Hattori M."/>
            <person name="Ohkuma M."/>
        </authorList>
    </citation>
    <scope>NUCLEOTIDE SEQUENCE [LARGE SCALE GENOMIC DNA]</scope>
    <source>
        <strain evidence="3 4">JCM 21714</strain>
    </source>
</reference>
<feature type="domain" description="Cytochrome c assembly protein" evidence="2">
    <location>
        <begin position="71"/>
        <end position="268"/>
    </location>
</feature>
<evidence type="ECO:0000313" key="4">
    <source>
        <dbReference type="Proteomes" id="UP000019102"/>
    </source>
</evidence>
<feature type="transmembrane region" description="Helical" evidence="1">
    <location>
        <begin position="219"/>
        <end position="235"/>
    </location>
</feature>
<dbReference type="GO" id="GO:0017004">
    <property type="term" value="P:cytochrome complex assembly"/>
    <property type="evidence" value="ECO:0007669"/>
    <property type="project" value="InterPro"/>
</dbReference>
<feature type="transmembrane region" description="Helical" evidence="1">
    <location>
        <begin position="36"/>
        <end position="58"/>
    </location>
</feature>
<dbReference type="PANTHER" id="PTHR38034:SF1">
    <property type="entry name" value="INNER MEMBRANE PROTEIN YPJD"/>
    <property type="match status" value="1"/>
</dbReference>
<feature type="transmembrane region" description="Helical" evidence="1">
    <location>
        <begin position="96"/>
        <end position="114"/>
    </location>
</feature>
<keyword evidence="4" id="KW-1185">Reference proteome</keyword>